<organism evidence="2 3">
    <name type="scientific">Sphingobium jiangsuense</name>
    <dbReference type="NCBI Taxonomy" id="870476"/>
    <lineage>
        <taxon>Bacteria</taxon>
        <taxon>Pseudomonadati</taxon>
        <taxon>Pseudomonadota</taxon>
        <taxon>Alphaproteobacteria</taxon>
        <taxon>Sphingomonadales</taxon>
        <taxon>Sphingomonadaceae</taxon>
        <taxon>Sphingobium</taxon>
    </lineage>
</organism>
<feature type="region of interest" description="Disordered" evidence="1">
    <location>
        <begin position="114"/>
        <end position="169"/>
    </location>
</feature>
<sequence>MKIGTFKLDEKTNEITGSIYTRALHLPFIILRAVELRADEMQSDRAPVFEIFEPSPAGVDIQIGAVWHRKMRNSEDTFLSGMIDDPSFAEPLPIALFGDELKGFDVQWRREREQQPAYRNGMGGNAGGYAQRRGSQQQSSGGFRGGSTAGANGEYTGGMTRSLDDEVPF</sequence>
<dbReference type="Pfam" id="PF05284">
    <property type="entry name" value="DUF736"/>
    <property type="match status" value="1"/>
</dbReference>
<evidence type="ECO:0000313" key="2">
    <source>
        <dbReference type="EMBL" id="MBB3928589.1"/>
    </source>
</evidence>
<comment type="caution">
    <text evidence="2">The sequence shown here is derived from an EMBL/GenBank/DDBJ whole genome shotgun (WGS) entry which is preliminary data.</text>
</comment>
<feature type="compositionally biased region" description="Low complexity" evidence="1">
    <location>
        <begin position="128"/>
        <end position="141"/>
    </location>
</feature>
<dbReference type="EMBL" id="JACIDT010000028">
    <property type="protein sequence ID" value="MBB3928589.1"/>
    <property type="molecule type" value="Genomic_DNA"/>
</dbReference>
<name>A0A7W6FSZ2_9SPHN</name>
<protein>
    <submittedName>
        <fullName evidence="2">Uncharacterized protein (DUF736 family)</fullName>
    </submittedName>
</protein>
<dbReference type="RefSeq" id="WP_188073864.1">
    <property type="nucleotide sequence ID" value="NZ_BSPS01000041.1"/>
</dbReference>
<dbReference type="AlphaFoldDB" id="A0A7W6FSZ2"/>
<dbReference type="Proteomes" id="UP000571950">
    <property type="component" value="Unassembled WGS sequence"/>
</dbReference>
<reference evidence="2 3" key="1">
    <citation type="submission" date="2020-08" db="EMBL/GenBank/DDBJ databases">
        <title>Genomic Encyclopedia of Type Strains, Phase IV (KMG-IV): sequencing the most valuable type-strain genomes for metagenomic binning, comparative biology and taxonomic classification.</title>
        <authorList>
            <person name="Goeker M."/>
        </authorList>
    </citation>
    <scope>NUCLEOTIDE SEQUENCE [LARGE SCALE GENOMIC DNA]</scope>
    <source>
        <strain evidence="2 3">DSM 26189</strain>
    </source>
</reference>
<evidence type="ECO:0000313" key="3">
    <source>
        <dbReference type="Proteomes" id="UP000571950"/>
    </source>
</evidence>
<dbReference type="InterPro" id="IPR007948">
    <property type="entry name" value="DUF736"/>
</dbReference>
<keyword evidence="3" id="KW-1185">Reference proteome</keyword>
<accession>A0A7W6FSZ2</accession>
<proteinExistence type="predicted"/>
<evidence type="ECO:0000256" key="1">
    <source>
        <dbReference type="SAM" id="MobiDB-lite"/>
    </source>
</evidence>
<gene>
    <name evidence="2" type="ORF">GGR43_004334</name>
</gene>